<dbReference type="PANTHER" id="PTHR46730">
    <property type="entry name" value="POLYCYSTIN-1"/>
    <property type="match status" value="1"/>
</dbReference>
<dbReference type="GO" id="GO:0006816">
    <property type="term" value="P:calcium ion transport"/>
    <property type="evidence" value="ECO:0007669"/>
    <property type="project" value="TreeGrafter"/>
</dbReference>
<sequence length="609" mass="67359">MYKLTVDHPIPELTEDWTGPRKSNEVTHDDAIKDIKKNDKFMAFPANTFMYGLYMDMLKVTATSNETIQSFTDAAENFTDISPFITTIVTNIQDLMANLTLAMADVEKEAESPNPTEDLVFASQMLNDSLKSMNESVANLTDIQALLPNASAALTEAANAKVDSVKPNRIVTTKAPLPPDPNSTIPIVPPKSTAEIATDALKLVERMAVVVNTTIKAIDNASMAIATVMTLMGAVPPSIKTAELNVSRAMHQFDRHLWNMTDKLDTVRRGKTAIDSDLINVDRGWFNITATPIKLEIKGGTKRIVSKTDSIVLDASNPQFSWDPDDSTPAENQTLTYYWFGTPVDGAFPERYFPQPPISVETLVSSSCQYPSCSGFIPDSKGQKTYTIPGPLKEGVYFFSVTVEVQRNMEGRTPTVLTPCIGTATQMVTVVADGFPSVEINCLKSNCAARIDAGERFALEGTCEHCDGATFLWEVLSTSDEDFDQFIWTNDSTNHSRVEFNKTWPIFAVLPNNFPLEAPEALYRFKFTVTMPDNKTSTTAEYSARINEPPSGGICIVDPTEGYELETLFDVECRGFIDKDHDLPLMYRFHYHNGEEKVVAPNDTAEMEG</sequence>
<evidence type="ECO:0000256" key="3">
    <source>
        <dbReference type="ARBA" id="ARBA00022692"/>
    </source>
</evidence>
<dbReference type="AlphaFoldDB" id="A0A1D1UP91"/>
<proteinExistence type="inferred from homology"/>
<reference evidence="8 9" key="1">
    <citation type="journal article" date="2016" name="Nat. Commun.">
        <title>Extremotolerant tardigrade genome and improved radiotolerance of human cultured cells by tardigrade-unique protein.</title>
        <authorList>
            <person name="Hashimoto T."/>
            <person name="Horikawa D.D."/>
            <person name="Saito Y."/>
            <person name="Kuwahara H."/>
            <person name="Kozuka-Hata H."/>
            <person name="Shin-I T."/>
            <person name="Minakuchi Y."/>
            <person name="Ohishi K."/>
            <person name="Motoyama A."/>
            <person name="Aizu T."/>
            <person name="Enomoto A."/>
            <person name="Kondo K."/>
            <person name="Tanaka S."/>
            <person name="Hara Y."/>
            <person name="Koshikawa S."/>
            <person name="Sagara H."/>
            <person name="Miura T."/>
            <person name="Yokobori S."/>
            <person name="Miyagawa K."/>
            <person name="Suzuki Y."/>
            <person name="Kubo T."/>
            <person name="Oyama M."/>
            <person name="Kohara Y."/>
            <person name="Fujiyama A."/>
            <person name="Arakawa K."/>
            <person name="Katayama T."/>
            <person name="Toyoda A."/>
            <person name="Kunieda T."/>
        </authorList>
    </citation>
    <scope>NUCLEOTIDE SEQUENCE [LARGE SCALE GENOMIC DNA]</scope>
    <source>
        <strain evidence="8 9">YOKOZUNA-1</strain>
    </source>
</reference>
<keyword evidence="4" id="KW-0677">Repeat</keyword>
<evidence type="ECO:0000256" key="1">
    <source>
        <dbReference type="ARBA" id="ARBA00004370"/>
    </source>
</evidence>
<dbReference type="PROSITE" id="PS51111">
    <property type="entry name" value="REJ"/>
    <property type="match status" value="1"/>
</dbReference>
<organism evidence="8 9">
    <name type="scientific">Ramazzottius varieornatus</name>
    <name type="common">Water bear</name>
    <name type="synonym">Tardigrade</name>
    <dbReference type="NCBI Taxonomy" id="947166"/>
    <lineage>
        <taxon>Eukaryota</taxon>
        <taxon>Metazoa</taxon>
        <taxon>Ecdysozoa</taxon>
        <taxon>Tardigrada</taxon>
        <taxon>Eutardigrada</taxon>
        <taxon>Parachela</taxon>
        <taxon>Hypsibioidea</taxon>
        <taxon>Ramazzottiidae</taxon>
        <taxon>Ramazzottius</taxon>
    </lineage>
</organism>
<feature type="domain" description="REJ" evidence="7">
    <location>
        <begin position="445"/>
        <end position="609"/>
    </location>
</feature>
<dbReference type="GO" id="GO:0005261">
    <property type="term" value="F:monoatomic cation channel activity"/>
    <property type="evidence" value="ECO:0007669"/>
    <property type="project" value="TreeGrafter"/>
</dbReference>
<comment type="subcellular location">
    <subcellularLocation>
        <location evidence="1">Membrane</location>
    </subcellularLocation>
</comment>
<dbReference type="Pfam" id="PF02010">
    <property type="entry name" value="REJ"/>
    <property type="match status" value="1"/>
</dbReference>
<dbReference type="EMBL" id="BDGG01000001">
    <property type="protein sequence ID" value="GAU89097.1"/>
    <property type="molecule type" value="Genomic_DNA"/>
</dbReference>
<evidence type="ECO:0000256" key="6">
    <source>
        <dbReference type="ARBA" id="ARBA00023136"/>
    </source>
</evidence>
<keyword evidence="6" id="KW-0472">Membrane</keyword>
<dbReference type="PANTHER" id="PTHR46730:SF1">
    <property type="entry name" value="PLAT DOMAIN-CONTAINING PROTEIN"/>
    <property type="match status" value="1"/>
</dbReference>
<evidence type="ECO:0000256" key="2">
    <source>
        <dbReference type="ARBA" id="ARBA00007200"/>
    </source>
</evidence>
<evidence type="ECO:0000256" key="4">
    <source>
        <dbReference type="ARBA" id="ARBA00022737"/>
    </source>
</evidence>
<dbReference type="InterPro" id="IPR002859">
    <property type="entry name" value="PKD/REJ-like"/>
</dbReference>
<comment type="caution">
    <text evidence="8">The sequence shown here is derived from an EMBL/GenBank/DDBJ whole genome shotgun (WGS) entry which is preliminary data.</text>
</comment>
<keyword evidence="3" id="KW-0812">Transmembrane</keyword>
<dbReference type="OrthoDB" id="444119at2759"/>
<gene>
    <name evidence="8" type="primary">RvY_01691</name>
    <name evidence="8" type="synonym">RvY_01691.3</name>
    <name evidence="8" type="ORF">RvY_01691-3</name>
</gene>
<evidence type="ECO:0000259" key="7">
    <source>
        <dbReference type="PROSITE" id="PS51111"/>
    </source>
</evidence>
<dbReference type="GO" id="GO:0005886">
    <property type="term" value="C:plasma membrane"/>
    <property type="evidence" value="ECO:0007669"/>
    <property type="project" value="TreeGrafter"/>
</dbReference>
<evidence type="ECO:0000313" key="9">
    <source>
        <dbReference type="Proteomes" id="UP000186922"/>
    </source>
</evidence>
<accession>A0A1D1UP91</accession>
<dbReference type="Proteomes" id="UP000186922">
    <property type="component" value="Unassembled WGS sequence"/>
</dbReference>
<comment type="similarity">
    <text evidence="2">Belongs to the polycystin family.</text>
</comment>
<keyword evidence="5" id="KW-1133">Transmembrane helix</keyword>
<dbReference type="InterPro" id="IPR014010">
    <property type="entry name" value="REJ_dom"/>
</dbReference>
<name>A0A1D1UP91_RAMVA</name>
<evidence type="ECO:0000313" key="8">
    <source>
        <dbReference type="EMBL" id="GAU89097.1"/>
    </source>
</evidence>
<protein>
    <recommendedName>
        <fullName evidence="7">REJ domain-containing protein</fullName>
    </recommendedName>
</protein>
<keyword evidence="9" id="KW-1185">Reference proteome</keyword>
<dbReference type="STRING" id="947166.A0A1D1UP91"/>
<evidence type="ECO:0000256" key="5">
    <source>
        <dbReference type="ARBA" id="ARBA00022989"/>
    </source>
</evidence>